<dbReference type="InterPro" id="IPR000412">
    <property type="entry name" value="ABC_2_transport"/>
</dbReference>
<keyword evidence="6" id="KW-1003">Cell membrane</keyword>
<keyword evidence="4 6" id="KW-1133">Transmembrane helix</keyword>
<feature type="domain" description="ABC transmembrane type-2" evidence="7">
    <location>
        <begin position="23"/>
        <end position="252"/>
    </location>
</feature>
<evidence type="ECO:0000256" key="3">
    <source>
        <dbReference type="ARBA" id="ARBA00022692"/>
    </source>
</evidence>
<feature type="transmembrane region" description="Helical" evidence="6">
    <location>
        <begin position="107"/>
        <end position="132"/>
    </location>
</feature>
<dbReference type="GO" id="GO:0043190">
    <property type="term" value="C:ATP-binding cassette (ABC) transporter complex"/>
    <property type="evidence" value="ECO:0007669"/>
    <property type="project" value="InterPro"/>
</dbReference>
<dbReference type="RefSeq" id="WP_286019603.1">
    <property type="nucleotide sequence ID" value="NZ_FMSV02000557.1"/>
</dbReference>
<dbReference type="PANTHER" id="PTHR43332">
    <property type="entry name" value="INNER MEMBRANE TRANSPORT PERMEASE YADH-RELATED"/>
    <property type="match status" value="1"/>
</dbReference>
<name>A0A1H6FHY9_9GAMM</name>
<dbReference type="PIRSF" id="PIRSF006648">
    <property type="entry name" value="DrrB"/>
    <property type="match status" value="1"/>
</dbReference>
<evidence type="ECO:0000256" key="6">
    <source>
        <dbReference type="RuleBase" id="RU361157"/>
    </source>
</evidence>
<comment type="similarity">
    <text evidence="2 6">Belongs to the ABC-2 integral membrane protein family.</text>
</comment>
<feature type="transmembrane region" description="Helical" evidence="6">
    <location>
        <begin position="59"/>
        <end position="77"/>
    </location>
</feature>
<proteinExistence type="inferred from homology"/>
<dbReference type="AlphaFoldDB" id="A0A1H6FHY9"/>
<keyword evidence="5 6" id="KW-0472">Membrane</keyword>
<reference evidence="8 9" key="1">
    <citation type="submission" date="2016-10" db="EMBL/GenBank/DDBJ databases">
        <authorList>
            <person name="de Groot N.N."/>
        </authorList>
    </citation>
    <scope>NUCLEOTIDE SEQUENCE [LARGE SCALE GENOMIC DNA]</scope>
    <source>
        <strain evidence="8">MBHS1</strain>
    </source>
</reference>
<evidence type="ECO:0000256" key="4">
    <source>
        <dbReference type="ARBA" id="ARBA00022989"/>
    </source>
</evidence>
<dbReference type="PANTHER" id="PTHR43332:SF2">
    <property type="entry name" value="INNER MEMBRANE TRANSPORT PERMEASE YADH"/>
    <property type="match status" value="1"/>
</dbReference>
<dbReference type="EMBL" id="FMSV02000557">
    <property type="protein sequence ID" value="SEH09041.1"/>
    <property type="molecule type" value="Genomic_DNA"/>
</dbReference>
<dbReference type="InterPro" id="IPR052522">
    <property type="entry name" value="ABC-2_transport_permease"/>
</dbReference>
<feature type="transmembrane region" description="Helical" evidence="6">
    <location>
        <begin position="228"/>
        <end position="249"/>
    </location>
</feature>
<feature type="transmembrane region" description="Helical" evidence="6">
    <location>
        <begin position="139"/>
        <end position="165"/>
    </location>
</feature>
<keyword evidence="9" id="KW-1185">Reference proteome</keyword>
<evidence type="ECO:0000256" key="2">
    <source>
        <dbReference type="ARBA" id="ARBA00007783"/>
    </source>
</evidence>
<keyword evidence="3 6" id="KW-0812">Transmembrane</keyword>
<dbReference type="InterPro" id="IPR013525">
    <property type="entry name" value="ABC2_TM"/>
</dbReference>
<evidence type="ECO:0000313" key="9">
    <source>
        <dbReference type="Proteomes" id="UP000236724"/>
    </source>
</evidence>
<organism evidence="8 9">
    <name type="scientific">Candidatus Venteria ishoeyi</name>
    <dbReference type="NCBI Taxonomy" id="1899563"/>
    <lineage>
        <taxon>Bacteria</taxon>
        <taxon>Pseudomonadati</taxon>
        <taxon>Pseudomonadota</taxon>
        <taxon>Gammaproteobacteria</taxon>
        <taxon>Thiotrichales</taxon>
        <taxon>Thiotrichaceae</taxon>
        <taxon>Venteria</taxon>
    </lineage>
</organism>
<comment type="subcellular location">
    <subcellularLocation>
        <location evidence="6">Cell inner membrane</location>
        <topology evidence="6">Multi-pass membrane protein</topology>
    </subcellularLocation>
    <subcellularLocation>
        <location evidence="1">Membrane</location>
        <topology evidence="1">Multi-pass membrane protein</topology>
    </subcellularLocation>
</comment>
<protein>
    <recommendedName>
        <fullName evidence="6">Transport permease protein</fullName>
    </recommendedName>
</protein>
<feature type="transmembrane region" description="Helical" evidence="6">
    <location>
        <begin position="29"/>
        <end position="47"/>
    </location>
</feature>
<dbReference type="Proteomes" id="UP000236724">
    <property type="component" value="Unassembled WGS sequence"/>
</dbReference>
<keyword evidence="6" id="KW-0813">Transport</keyword>
<feature type="transmembrane region" description="Helical" evidence="6">
    <location>
        <begin position="171"/>
        <end position="192"/>
    </location>
</feature>
<accession>A0A1H6FHY9</accession>
<dbReference type="InterPro" id="IPR047817">
    <property type="entry name" value="ABC2_TM_bact-type"/>
</dbReference>
<evidence type="ECO:0000313" key="8">
    <source>
        <dbReference type="EMBL" id="SEH09041.1"/>
    </source>
</evidence>
<dbReference type="PRINTS" id="PR00164">
    <property type="entry name" value="ABC2TRNSPORT"/>
</dbReference>
<dbReference type="NCBIfam" id="NF011648">
    <property type="entry name" value="PRK15066.1"/>
    <property type="match status" value="1"/>
</dbReference>
<evidence type="ECO:0000256" key="5">
    <source>
        <dbReference type="ARBA" id="ARBA00023136"/>
    </source>
</evidence>
<sequence>MFSFFNWHGFLTLFYKETWRFIKVSMQTILAPTITVLLYLVVFASVLSERVEVYPGVSYTSFLIPGLIMMAILQNAFSNTSSSLFQSKQNGNILFTLLSPISSLEFYLAYVAASLVRGIMVGSCVWLVNLFFFDIPMTYPLFVILFAVFGSLLLGALGLIASIYADKWDHLSTFQNFVILPLSFLSGVFYSINDLPGIWSQLSWYNPFFYIIDGFRYGFLGISDANASISLVVVVCFFLFISALNIWMLKTGYKLRE</sequence>
<evidence type="ECO:0000256" key="1">
    <source>
        <dbReference type="ARBA" id="ARBA00004141"/>
    </source>
</evidence>
<gene>
    <name evidence="8" type="primary">yadH_2</name>
    <name evidence="8" type="ORF">MBHS_04934</name>
</gene>
<dbReference type="PROSITE" id="PS51012">
    <property type="entry name" value="ABC_TM2"/>
    <property type="match status" value="1"/>
</dbReference>
<dbReference type="Pfam" id="PF01061">
    <property type="entry name" value="ABC2_membrane"/>
    <property type="match status" value="1"/>
</dbReference>
<evidence type="ECO:0000259" key="7">
    <source>
        <dbReference type="PROSITE" id="PS51012"/>
    </source>
</evidence>
<dbReference type="GO" id="GO:0140359">
    <property type="term" value="F:ABC-type transporter activity"/>
    <property type="evidence" value="ECO:0007669"/>
    <property type="project" value="InterPro"/>
</dbReference>